<dbReference type="Proteomes" id="UP000009286">
    <property type="component" value="Chromosome"/>
</dbReference>
<evidence type="ECO:0000259" key="2">
    <source>
        <dbReference type="Pfam" id="PF00263"/>
    </source>
</evidence>
<sequence length="479" mass="50726">MVEMKNMMKRPIALALIGTVVAGLAFGPVLHARADSKMNPVSINAAKKSNLLEVTLGKGEVLTIPGDVADVLVADPSIADVSALQADKLYVVGSRLGNTNLMVLDAQGNVLKRVDVHVKIDEAAIQAYLKELYPNENVSVRAVNGRFFLTGNVSTPDASNKIANVVAAYFNQGGGAPNMDSIVNLLQVAGEQQVMLRVKIMEVSKSLLRELGIDTQLDDTSLLGNNDNLIGAIDTIAGTGLTQNPFATGSLIFDDGSFGPLSFMLSALENDQMAQTLAEPNLTAISGEQAGFLAGGEFPVPAGRDNDGNVIIEYRSFGVSLNFRPVVLSSDRISLQMNTEVSSISRDNSVTLNGLDVPGLSIRRASTTVEMGSGGSLMIAGLLQSNALKGMAGLPGIQQTPVLGDLISSESFNRQESELVIIVTPVLVKPYAETKAARKVQAPAQTPLREAFINNIRRIYGRKAPASLSDDGSFGYILN</sequence>
<keyword evidence="5" id="KW-1185">Reference proteome</keyword>
<dbReference type="GO" id="GO:0015627">
    <property type="term" value="C:type II protein secretion system complex"/>
    <property type="evidence" value="ECO:0007669"/>
    <property type="project" value="TreeGrafter"/>
</dbReference>
<dbReference type="eggNOG" id="COG4964">
    <property type="taxonomic scope" value="Bacteria"/>
</dbReference>
<accession>G2KLP0</accession>
<protein>
    <submittedName>
        <fullName evidence="4">Putative phospholipid-binding domain protein</fullName>
    </submittedName>
</protein>
<dbReference type="GO" id="GO:0009306">
    <property type="term" value="P:protein secretion"/>
    <property type="evidence" value="ECO:0007669"/>
    <property type="project" value="InterPro"/>
</dbReference>
<evidence type="ECO:0000313" key="4">
    <source>
        <dbReference type="EMBL" id="AEP08870.1"/>
    </source>
</evidence>
<dbReference type="InterPro" id="IPR050810">
    <property type="entry name" value="Bact_Secretion_Sys_Channel"/>
</dbReference>
<dbReference type="HOGENOM" id="CLU_017952_2_0_5"/>
<dbReference type="Pfam" id="PF13629">
    <property type="entry name" value="T2SS-T3SS_pil_N"/>
    <property type="match status" value="1"/>
</dbReference>
<dbReference type="InterPro" id="IPR001775">
    <property type="entry name" value="GspD/PilQ"/>
</dbReference>
<dbReference type="KEGG" id="mai:MICA_533"/>
<dbReference type="PANTHER" id="PTHR30332">
    <property type="entry name" value="PROBABLE GENERAL SECRETION PATHWAY PROTEIN D"/>
    <property type="match status" value="1"/>
</dbReference>
<proteinExistence type="inferred from homology"/>
<feature type="domain" description="Type II/III secretion system secretin-like" evidence="2">
    <location>
        <begin position="267"/>
        <end position="428"/>
    </location>
</feature>
<evidence type="ECO:0000259" key="3">
    <source>
        <dbReference type="Pfam" id="PF13629"/>
    </source>
</evidence>
<organism evidence="4 5">
    <name type="scientific">Micavibrio aeruginosavorus (strain ARL-13)</name>
    <dbReference type="NCBI Taxonomy" id="856793"/>
    <lineage>
        <taxon>Bacteria</taxon>
        <taxon>Pseudomonadati</taxon>
        <taxon>Bdellovibrionota</taxon>
        <taxon>Bdellovibrionia</taxon>
        <taxon>Bdellovibrionales</taxon>
        <taxon>Pseudobdellovibrionaceae</taxon>
        <taxon>Micavibrio</taxon>
    </lineage>
</organism>
<dbReference type="EMBL" id="CP002382">
    <property type="protein sequence ID" value="AEP08870.1"/>
    <property type="molecule type" value="Genomic_DNA"/>
</dbReference>
<comment type="similarity">
    <text evidence="1">Belongs to the bacterial secretin family.</text>
</comment>
<dbReference type="InterPro" id="IPR004846">
    <property type="entry name" value="T2SS/T3SS_dom"/>
</dbReference>
<reference evidence="4 5" key="1">
    <citation type="journal article" date="2011" name="BMC Genomics">
        <title>Genomic insights into an obligate epibiotic bacterial predator: Micavibrio aeruginosavorus ARL-13.</title>
        <authorList>
            <person name="Wang Z."/>
            <person name="Kadouri D."/>
            <person name="Wu M."/>
        </authorList>
    </citation>
    <scope>NUCLEOTIDE SEQUENCE [LARGE SCALE GENOMIC DNA]</scope>
    <source>
        <strain evidence="4 5">ARL-13</strain>
    </source>
</reference>
<dbReference type="Pfam" id="PF00263">
    <property type="entry name" value="Secretin"/>
    <property type="match status" value="1"/>
</dbReference>
<feature type="domain" description="Pilus formation protein N-terminal" evidence="3">
    <location>
        <begin position="51"/>
        <end position="118"/>
    </location>
</feature>
<dbReference type="STRING" id="856793.MICA_533"/>
<name>G2KLP0_MICAA</name>
<evidence type="ECO:0000313" key="5">
    <source>
        <dbReference type="Proteomes" id="UP000009286"/>
    </source>
</evidence>
<dbReference type="PANTHER" id="PTHR30332:SF17">
    <property type="entry name" value="TYPE IV PILIATION SYSTEM PROTEIN DR_0774-RELATED"/>
    <property type="match status" value="1"/>
</dbReference>
<dbReference type="InterPro" id="IPR032789">
    <property type="entry name" value="T2SS-T3SS_pil_N"/>
</dbReference>
<dbReference type="PRINTS" id="PR00811">
    <property type="entry name" value="BCTERIALGSPD"/>
</dbReference>
<evidence type="ECO:0000256" key="1">
    <source>
        <dbReference type="RuleBase" id="RU004003"/>
    </source>
</evidence>
<dbReference type="AlphaFoldDB" id="G2KLP0"/>
<gene>
    <name evidence="4" type="ordered locus">MICA_533</name>
</gene>